<accession>A0A0J1CX96</accession>
<name>A0A0J1CX96_9BURK</name>
<dbReference type="EMBL" id="AEJF01000103">
    <property type="protein sequence ID" value="KLU25167.1"/>
    <property type="molecule type" value="Genomic_DNA"/>
</dbReference>
<proteinExistence type="predicted"/>
<protein>
    <submittedName>
        <fullName evidence="1">Uncharacterized protein</fullName>
    </submittedName>
</protein>
<dbReference type="Proteomes" id="UP000035963">
    <property type="component" value="Unassembled WGS sequence"/>
</dbReference>
<dbReference type="PATRIC" id="fig|908627.4.peg.3605"/>
<dbReference type="RefSeq" id="WP_047847675.1">
    <property type="nucleotide sequence ID" value="NZ_AEJF01000103.1"/>
</dbReference>
<evidence type="ECO:0000313" key="1">
    <source>
        <dbReference type="EMBL" id="KLU25167.1"/>
    </source>
</evidence>
<reference evidence="1 2" key="1">
    <citation type="journal article" date="2015" name="Genome Announc.">
        <title>Draft Genome Sequence of Burkholderia sp. Strain PML1(12), an Ectomycorrhizosphere-Inhabiting Bacterium with Effective Mineral-Weathering Ability.</title>
        <authorList>
            <person name="Uroz S."/>
            <person name="Oger P."/>
        </authorList>
    </citation>
    <scope>NUCLEOTIDE SEQUENCE [LARGE SCALE GENOMIC DNA]</scope>
    <source>
        <strain evidence="2">PML1(12)</strain>
    </source>
</reference>
<dbReference type="AlphaFoldDB" id="A0A0J1CX96"/>
<gene>
    <name evidence="1" type="ORF">EOS_16140</name>
</gene>
<dbReference type="OrthoDB" id="9110673at2"/>
<organism evidence="1 2">
    <name type="scientific">Caballeronia mineralivorans PML1(12)</name>
    <dbReference type="NCBI Taxonomy" id="908627"/>
    <lineage>
        <taxon>Bacteria</taxon>
        <taxon>Pseudomonadati</taxon>
        <taxon>Pseudomonadota</taxon>
        <taxon>Betaproteobacteria</taxon>
        <taxon>Burkholderiales</taxon>
        <taxon>Burkholderiaceae</taxon>
        <taxon>Caballeronia</taxon>
    </lineage>
</organism>
<sequence length="124" mass="13747">MYQTLLVEAVQDSGRQAVRFNIGSNAAILDVDDVDLLIERLGQIRSGLSPALPHEPSRTHNYVIEIDPCWYLDKNPLFDGVVLLLRHTGLGWAGFAIPQSSLERLQDAIVKPAPRLFDVSQVPS</sequence>
<keyword evidence="2" id="KW-1185">Reference proteome</keyword>
<comment type="caution">
    <text evidence="1">The sequence shown here is derived from an EMBL/GenBank/DDBJ whole genome shotgun (WGS) entry which is preliminary data.</text>
</comment>
<evidence type="ECO:0000313" key="2">
    <source>
        <dbReference type="Proteomes" id="UP000035963"/>
    </source>
</evidence>